<gene>
    <name evidence="1" type="ORF">H9824_07145</name>
</gene>
<reference evidence="1" key="1">
    <citation type="journal article" date="2021" name="PeerJ">
        <title>Extensive microbial diversity within the chicken gut microbiome revealed by metagenomics and culture.</title>
        <authorList>
            <person name="Gilroy R."/>
            <person name="Ravi A."/>
            <person name="Getino M."/>
            <person name="Pursley I."/>
            <person name="Horton D.L."/>
            <person name="Alikhan N.F."/>
            <person name="Baker D."/>
            <person name="Gharbi K."/>
            <person name="Hall N."/>
            <person name="Watson M."/>
            <person name="Adriaenssens E.M."/>
            <person name="Foster-Nyarko E."/>
            <person name="Jarju S."/>
            <person name="Secka A."/>
            <person name="Antonio M."/>
            <person name="Oren A."/>
            <person name="Chaudhuri R.R."/>
            <person name="La Ragione R."/>
            <person name="Hildebrand F."/>
            <person name="Pallen M.J."/>
        </authorList>
    </citation>
    <scope>NUCLEOTIDE SEQUENCE</scope>
    <source>
        <strain evidence="1">Gambia2-208</strain>
    </source>
</reference>
<sequence>MNDSNKTFNSQETARTRAEIYQFQPPGGVAEYHVMLHVTDTRLTFSEQAEAIVSAFYALLDGELKGAVPVFTRYFLSDAANQADLLLGLMPENSDCPLSIVEQAPLNRTKIALWAYLQTGVQSQVLHNGLFEVKHGAYRHLWGGSAYNRAANSEYQTRLLLNDYVMQLMEQGCKLADNCVRTWFFVQNVDVNYGGVVKARNEVFVTQNLTEKTHYIASTGIGGRHADPKVLVQLDTYAVDGLKPGQMRYLYARTHLNPTYEYGVSFERGAYVDYGDRRQVFISGTASINNKGEVMYPRDIRRQTERMWENVEALLAEAGCTYEHVGQMIVYLRDVADYDGVKELYDARFPHTPKVFVLAPVCRPGWLIEMECMAVREQENKEFAPF</sequence>
<reference evidence="1" key="2">
    <citation type="submission" date="2021-04" db="EMBL/GenBank/DDBJ databases">
        <authorList>
            <person name="Gilroy R."/>
        </authorList>
    </citation>
    <scope>NUCLEOTIDE SEQUENCE</scope>
    <source>
        <strain evidence="1">Gambia2-208</strain>
    </source>
</reference>
<dbReference type="EMBL" id="DXCV01000048">
    <property type="protein sequence ID" value="HIY88461.1"/>
    <property type="molecule type" value="Genomic_DNA"/>
</dbReference>
<dbReference type="Pfam" id="PF01042">
    <property type="entry name" value="Ribonuc_L-PSP"/>
    <property type="match status" value="1"/>
</dbReference>
<accession>A0A9D1ZJ41</accession>
<dbReference type="GO" id="GO:0005829">
    <property type="term" value="C:cytosol"/>
    <property type="evidence" value="ECO:0007669"/>
    <property type="project" value="TreeGrafter"/>
</dbReference>
<dbReference type="PANTHER" id="PTHR11803:SF39">
    <property type="entry name" value="2-IMINOBUTANOATE_2-IMINOPROPANOATE DEAMINASE"/>
    <property type="match status" value="1"/>
</dbReference>
<name>A0A9D1ZJ41_9BACE</name>
<comment type="caution">
    <text evidence="1">The sequence shown here is derived from an EMBL/GenBank/DDBJ whole genome shotgun (WGS) entry which is preliminary data.</text>
</comment>
<protein>
    <submittedName>
        <fullName evidence="1">Uncharacterized protein</fullName>
    </submittedName>
</protein>
<dbReference type="Gene3D" id="3.30.1330.40">
    <property type="entry name" value="RutC-like"/>
    <property type="match status" value="2"/>
</dbReference>
<proteinExistence type="predicted"/>
<dbReference type="SUPFAM" id="SSF55298">
    <property type="entry name" value="YjgF-like"/>
    <property type="match status" value="1"/>
</dbReference>
<dbReference type="CDD" id="cd06153">
    <property type="entry name" value="YjgF_YER057c_UK114_like_5"/>
    <property type="match status" value="1"/>
</dbReference>
<organism evidence="1 2">
    <name type="scientific">Candidatus Bacteroides pullicola</name>
    <dbReference type="NCBI Taxonomy" id="2838475"/>
    <lineage>
        <taxon>Bacteria</taxon>
        <taxon>Pseudomonadati</taxon>
        <taxon>Bacteroidota</taxon>
        <taxon>Bacteroidia</taxon>
        <taxon>Bacteroidales</taxon>
        <taxon>Bacteroidaceae</taxon>
        <taxon>Bacteroides</taxon>
    </lineage>
</organism>
<dbReference type="Proteomes" id="UP000886851">
    <property type="component" value="Unassembled WGS sequence"/>
</dbReference>
<evidence type="ECO:0000313" key="1">
    <source>
        <dbReference type="EMBL" id="HIY88461.1"/>
    </source>
</evidence>
<dbReference type="InterPro" id="IPR035959">
    <property type="entry name" value="RutC-like_sf"/>
</dbReference>
<dbReference type="PANTHER" id="PTHR11803">
    <property type="entry name" value="2-IMINOBUTANOATE/2-IMINOPROPANOATE DEAMINASE RIDA"/>
    <property type="match status" value="1"/>
</dbReference>
<dbReference type="InterPro" id="IPR006175">
    <property type="entry name" value="YjgF/YER057c/UK114"/>
</dbReference>
<evidence type="ECO:0000313" key="2">
    <source>
        <dbReference type="Proteomes" id="UP000886851"/>
    </source>
</evidence>
<dbReference type="AlphaFoldDB" id="A0A9D1ZJ41"/>
<dbReference type="GO" id="GO:0019239">
    <property type="term" value="F:deaminase activity"/>
    <property type="evidence" value="ECO:0007669"/>
    <property type="project" value="TreeGrafter"/>
</dbReference>